<evidence type="ECO:0000256" key="1">
    <source>
        <dbReference type="SAM" id="MobiDB-lite"/>
    </source>
</evidence>
<reference evidence="4" key="1">
    <citation type="submission" date="2012-12" db="EMBL/GenBank/DDBJ databases">
        <authorList>
            <person name="Hellsten U."/>
            <person name="Grimwood J."/>
            <person name="Chapman J.A."/>
            <person name="Shapiro H."/>
            <person name="Aerts A."/>
            <person name="Otillar R.P."/>
            <person name="Terry A.Y."/>
            <person name="Boore J.L."/>
            <person name="Simakov O."/>
            <person name="Marletaz F."/>
            <person name="Cho S.-J."/>
            <person name="Edsinger-Gonzales E."/>
            <person name="Havlak P."/>
            <person name="Kuo D.-H."/>
            <person name="Larsson T."/>
            <person name="Lv J."/>
            <person name="Arendt D."/>
            <person name="Savage R."/>
            <person name="Osoegawa K."/>
            <person name="de Jong P."/>
            <person name="Lindberg D.R."/>
            <person name="Seaver E.C."/>
            <person name="Weisblat D.A."/>
            <person name="Putnam N.H."/>
            <person name="Grigoriev I.V."/>
            <person name="Rokhsar D.S."/>
        </authorList>
    </citation>
    <scope>NUCLEOTIDE SEQUENCE</scope>
</reference>
<dbReference type="EMBL" id="AMQM01003144">
    <property type="status" value="NOT_ANNOTATED_CDS"/>
    <property type="molecule type" value="Genomic_DNA"/>
</dbReference>
<dbReference type="KEGG" id="hro:HELRODRAFT_168924"/>
<reference evidence="3" key="3">
    <citation type="submission" date="2015-06" db="UniProtKB">
        <authorList>
            <consortium name="EnsemblMetazoa"/>
        </authorList>
    </citation>
    <scope>IDENTIFICATION</scope>
</reference>
<evidence type="ECO:0000313" key="4">
    <source>
        <dbReference type="Proteomes" id="UP000015101"/>
    </source>
</evidence>
<evidence type="ECO:0000313" key="3">
    <source>
        <dbReference type="EnsemblMetazoa" id="HelroP168924"/>
    </source>
</evidence>
<protein>
    <submittedName>
        <fullName evidence="2 3">Uncharacterized protein</fullName>
    </submittedName>
</protein>
<feature type="region of interest" description="Disordered" evidence="1">
    <location>
        <begin position="128"/>
        <end position="159"/>
    </location>
</feature>
<organism evidence="3 4">
    <name type="scientific">Helobdella robusta</name>
    <name type="common">Californian leech</name>
    <dbReference type="NCBI Taxonomy" id="6412"/>
    <lineage>
        <taxon>Eukaryota</taxon>
        <taxon>Metazoa</taxon>
        <taxon>Spiralia</taxon>
        <taxon>Lophotrochozoa</taxon>
        <taxon>Annelida</taxon>
        <taxon>Clitellata</taxon>
        <taxon>Hirudinea</taxon>
        <taxon>Rhynchobdellida</taxon>
        <taxon>Glossiphoniidae</taxon>
        <taxon>Helobdella</taxon>
    </lineage>
</organism>
<dbReference type="RefSeq" id="XP_009013016.1">
    <property type="nucleotide sequence ID" value="XM_009014768.1"/>
</dbReference>
<accession>T1F151</accession>
<dbReference type="AlphaFoldDB" id="T1F151"/>
<keyword evidence="4" id="KW-1185">Reference proteome</keyword>
<gene>
    <name evidence="3" type="primary">20202551</name>
    <name evidence="2" type="ORF">HELRODRAFT_168924</name>
</gene>
<dbReference type="GeneID" id="20202551"/>
<reference evidence="2 4" key="2">
    <citation type="journal article" date="2013" name="Nature">
        <title>Insights into bilaterian evolution from three spiralian genomes.</title>
        <authorList>
            <person name="Simakov O."/>
            <person name="Marletaz F."/>
            <person name="Cho S.J."/>
            <person name="Edsinger-Gonzales E."/>
            <person name="Havlak P."/>
            <person name="Hellsten U."/>
            <person name="Kuo D.H."/>
            <person name="Larsson T."/>
            <person name="Lv J."/>
            <person name="Arendt D."/>
            <person name="Savage R."/>
            <person name="Osoegawa K."/>
            <person name="de Jong P."/>
            <person name="Grimwood J."/>
            <person name="Chapman J.A."/>
            <person name="Shapiro H."/>
            <person name="Aerts A."/>
            <person name="Otillar R.P."/>
            <person name="Terry A.Y."/>
            <person name="Boore J.L."/>
            <person name="Grigoriev I.V."/>
            <person name="Lindberg D.R."/>
            <person name="Seaver E.C."/>
            <person name="Weisblat D.A."/>
            <person name="Putnam N.H."/>
            <person name="Rokhsar D.S."/>
        </authorList>
    </citation>
    <scope>NUCLEOTIDE SEQUENCE</scope>
</reference>
<name>T1F151_HELRO</name>
<proteinExistence type="predicted"/>
<dbReference type="EnsemblMetazoa" id="HelroT168924">
    <property type="protein sequence ID" value="HelroP168924"/>
    <property type="gene ID" value="HelroG168924"/>
</dbReference>
<dbReference type="InParanoid" id="T1F151"/>
<dbReference type="Proteomes" id="UP000015101">
    <property type="component" value="Unassembled WGS sequence"/>
</dbReference>
<evidence type="ECO:0000313" key="2">
    <source>
        <dbReference type="EMBL" id="ESO08994.1"/>
    </source>
</evidence>
<dbReference type="EMBL" id="KB096023">
    <property type="protein sequence ID" value="ESO08994.1"/>
    <property type="molecule type" value="Genomic_DNA"/>
</dbReference>
<dbReference type="HOGENOM" id="CLU_1268131_0_0_1"/>
<dbReference type="CTD" id="20202551"/>
<sequence length="218" mass="25056">METPETIEKILTENNLENLNSKPQKSGSLNKLMSLFRKRKLTKKLHNKKHKETELQMLDKNDFKENIPEADIYENVEKDGQKIVDNSDELCENFSGKITTFPLPQRGRGKAYPIETRGSKLLLANVESSKTRGRGRGLSNYRQTQIQPGSLPPLSDTETEDYNSAKNCKYFFIMKQSTSPVKHGSYRPTLDNLKTKENFRKTNFIQYVASSYTHSIET</sequence>